<evidence type="ECO:0000256" key="11">
    <source>
        <dbReference type="RuleBase" id="RU003657"/>
    </source>
</evidence>
<dbReference type="GO" id="GO:0000107">
    <property type="term" value="F:imidazoleglycerol-phosphate synthase activity"/>
    <property type="evidence" value="ECO:0007669"/>
    <property type="project" value="InterPro"/>
</dbReference>
<keyword evidence="7" id="KW-0456">Lyase</keyword>
<dbReference type="Proteomes" id="UP000192796">
    <property type="component" value="Unassembled WGS sequence"/>
</dbReference>
<dbReference type="GO" id="GO:0000105">
    <property type="term" value="P:L-histidine biosynthetic process"/>
    <property type="evidence" value="ECO:0007669"/>
    <property type="project" value="UniProtKB-UniPathway"/>
</dbReference>
<sequence>MSKRIRIIPALLLMNEGLYKTVGFKDPAYVGDPINTVKIFNEKEADELVLVDITVSRDNKPINYKKIAEIAGEAFMPMAYGGGIRSFDDACKVFDAGFEKVIINSAAVRNPDLLGAIARVYGSQAVVVSMDVRPNWLRKYKVFTLGGTQNTNLSPEVYARQVESAGAGEIFLQAIHKDGTWGGYDIPLIKMVSDAVNIPVVACGGAGNIDDFKKAVIDGGASAVAAGSMFVYQKKGMGVLITFPTGDNIRMGNN</sequence>
<keyword evidence="5 11" id="KW-0028">Amino-acid biosynthesis</keyword>
<evidence type="ECO:0000256" key="7">
    <source>
        <dbReference type="ARBA" id="ARBA00023239"/>
    </source>
</evidence>
<evidence type="ECO:0000256" key="9">
    <source>
        <dbReference type="ARBA" id="ARBA00030264"/>
    </source>
</evidence>
<dbReference type="InterPro" id="IPR013785">
    <property type="entry name" value="Aldolase_TIM"/>
</dbReference>
<dbReference type="InterPro" id="IPR011060">
    <property type="entry name" value="RibuloseP-bd_barrel"/>
</dbReference>
<dbReference type="EMBL" id="LVYD01000001">
    <property type="protein sequence ID" value="OQP66892.1"/>
    <property type="molecule type" value="Genomic_DNA"/>
</dbReference>
<dbReference type="InterPro" id="IPR004651">
    <property type="entry name" value="HisF"/>
</dbReference>
<dbReference type="Pfam" id="PF00977">
    <property type="entry name" value="His_biosynth"/>
    <property type="match status" value="1"/>
</dbReference>
<dbReference type="Gene3D" id="3.20.20.70">
    <property type="entry name" value="Aldolase class I"/>
    <property type="match status" value="1"/>
</dbReference>
<dbReference type="PANTHER" id="PTHR21235">
    <property type="entry name" value="IMIDAZOLE GLYCEROL PHOSPHATE SYNTHASE SUBUNIT HISF/H IGP SYNTHASE SUBUNIT HISF/H"/>
    <property type="match status" value="1"/>
</dbReference>
<evidence type="ECO:0000313" key="13">
    <source>
        <dbReference type="Proteomes" id="UP000192796"/>
    </source>
</evidence>
<evidence type="ECO:0000313" key="12">
    <source>
        <dbReference type="EMBL" id="OQP66892.1"/>
    </source>
</evidence>
<dbReference type="NCBIfam" id="NF038364">
    <property type="entry name" value="AglZ_HisF2_fam"/>
    <property type="match status" value="1"/>
</dbReference>
<comment type="catalytic activity">
    <reaction evidence="10">
        <text>5-[(5-phospho-1-deoxy-D-ribulos-1-ylimino)methylamino]-1-(5-phospho-beta-D-ribosyl)imidazole-4-carboxamide + L-glutamine = D-erythro-1-(imidazol-4-yl)glycerol 3-phosphate + 5-amino-1-(5-phospho-beta-D-ribosyl)imidazole-4-carboxamide + L-glutamate + H(+)</text>
        <dbReference type="Rhea" id="RHEA:24793"/>
        <dbReference type="ChEBI" id="CHEBI:15378"/>
        <dbReference type="ChEBI" id="CHEBI:29985"/>
        <dbReference type="ChEBI" id="CHEBI:58278"/>
        <dbReference type="ChEBI" id="CHEBI:58359"/>
        <dbReference type="ChEBI" id="CHEBI:58475"/>
        <dbReference type="ChEBI" id="CHEBI:58525"/>
        <dbReference type="EC" id="4.3.2.10"/>
    </reaction>
</comment>
<dbReference type="OrthoDB" id="9781903at2"/>
<dbReference type="AlphaFoldDB" id="A0A1V9G8I2"/>
<evidence type="ECO:0000256" key="1">
    <source>
        <dbReference type="ARBA" id="ARBA00005091"/>
    </source>
</evidence>
<dbReference type="STRING" id="1703345.A3860_00545"/>
<comment type="subunit">
    <text evidence="3">Heterodimer of HisH and HisF.</text>
</comment>
<evidence type="ECO:0000256" key="2">
    <source>
        <dbReference type="ARBA" id="ARBA00009667"/>
    </source>
</evidence>
<gene>
    <name evidence="12" type="ORF">A3860_00545</name>
</gene>
<dbReference type="InterPro" id="IPR050064">
    <property type="entry name" value="IGPS_HisA/HisF"/>
</dbReference>
<accession>A0A1V9G8I2</accession>
<dbReference type="UniPathway" id="UPA00031">
    <property type="reaction ID" value="UER00010"/>
</dbReference>
<evidence type="ECO:0000256" key="6">
    <source>
        <dbReference type="ARBA" id="ARBA00023102"/>
    </source>
</evidence>
<dbReference type="GO" id="GO:0016829">
    <property type="term" value="F:lyase activity"/>
    <property type="evidence" value="ECO:0007669"/>
    <property type="project" value="UniProtKB-KW"/>
</dbReference>
<evidence type="ECO:0000256" key="10">
    <source>
        <dbReference type="ARBA" id="ARBA00047838"/>
    </source>
</evidence>
<keyword evidence="13" id="KW-1185">Reference proteome</keyword>
<dbReference type="RefSeq" id="WP_081144591.1">
    <property type="nucleotide sequence ID" value="NZ_LVYD01000001.1"/>
</dbReference>
<dbReference type="PANTHER" id="PTHR21235:SF2">
    <property type="entry name" value="IMIDAZOLE GLYCEROL PHOSPHATE SYNTHASE HISHF"/>
    <property type="match status" value="1"/>
</dbReference>
<proteinExistence type="inferred from homology"/>
<evidence type="ECO:0000256" key="8">
    <source>
        <dbReference type="ARBA" id="ARBA00025475"/>
    </source>
</evidence>
<comment type="similarity">
    <text evidence="2 11">Belongs to the HisA/HisF family.</text>
</comment>
<protein>
    <recommendedName>
        <fullName evidence="4">imidazole glycerol-phosphate synthase</fullName>
        <ecNumber evidence="4">4.3.2.10</ecNumber>
    </recommendedName>
    <alternativeName>
        <fullName evidence="9">IGP synthase cyclase subunit</fullName>
    </alternativeName>
</protein>
<evidence type="ECO:0000256" key="5">
    <source>
        <dbReference type="ARBA" id="ARBA00022605"/>
    </source>
</evidence>
<comment type="pathway">
    <text evidence="1">Amino-acid biosynthesis; L-histidine biosynthesis; L-histidine from 5-phospho-alpha-D-ribose 1-diphosphate: step 5/9.</text>
</comment>
<comment type="function">
    <text evidence="8">IGPS catalyzes the conversion of PRFAR and glutamine to IGP, AICAR and glutamate. The HisF subunit catalyzes the cyclization activity that produces IGP and AICAR from PRFAR using the ammonia provided by the HisH subunit.</text>
</comment>
<dbReference type="EC" id="4.3.2.10" evidence="4"/>
<reference evidence="12 13" key="1">
    <citation type="submission" date="2016-03" db="EMBL/GenBank/DDBJ databases">
        <title>Niastella vici sp. nov., isolated from farmland soil.</title>
        <authorList>
            <person name="Chen L."/>
            <person name="Wang D."/>
            <person name="Yang S."/>
            <person name="Wang G."/>
        </authorList>
    </citation>
    <scope>NUCLEOTIDE SEQUENCE [LARGE SCALE GENOMIC DNA]</scope>
    <source>
        <strain evidence="12 13">DJ57</strain>
    </source>
</reference>
<organism evidence="12 13">
    <name type="scientific">Niastella vici</name>
    <dbReference type="NCBI Taxonomy" id="1703345"/>
    <lineage>
        <taxon>Bacteria</taxon>
        <taxon>Pseudomonadati</taxon>
        <taxon>Bacteroidota</taxon>
        <taxon>Chitinophagia</taxon>
        <taxon>Chitinophagales</taxon>
        <taxon>Chitinophagaceae</taxon>
        <taxon>Niastella</taxon>
    </lineage>
</organism>
<evidence type="ECO:0000256" key="4">
    <source>
        <dbReference type="ARBA" id="ARBA00012809"/>
    </source>
</evidence>
<keyword evidence="6 11" id="KW-0368">Histidine biosynthesis</keyword>
<name>A0A1V9G8I2_9BACT</name>
<dbReference type="CDD" id="cd04731">
    <property type="entry name" value="HisF"/>
    <property type="match status" value="1"/>
</dbReference>
<dbReference type="InterPro" id="IPR006062">
    <property type="entry name" value="His_biosynth"/>
</dbReference>
<dbReference type="SUPFAM" id="SSF51366">
    <property type="entry name" value="Ribulose-phoshate binding barrel"/>
    <property type="match status" value="1"/>
</dbReference>
<comment type="caution">
    <text evidence="12">The sequence shown here is derived from an EMBL/GenBank/DDBJ whole genome shotgun (WGS) entry which is preliminary data.</text>
</comment>
<evidence type="ECO:0000256" key="3">
    <source>
        <dbReference type="ARBA" id="ARBA00011152"/>
    </source>
</evidence>